<sequence>MRPSSNTCKRARPRSAGSPPAALLSTSAELPMPPPCPHHLRMHVIAASPLPNRGPLRQLAPLISRVKFLEQTSCGESKPAETGAPRSTCVHLLEFRSTHDSDFDSSDCQTSGPHLPNTNSHW</sequence>
<name>A0A8S9Y5F8_APOLU</name>
<reference evidence="2" key="1">
    <citation type="journal article" date="2021" name="Mol. Ecol. Resour.">
        <title>Apolygus lucorum genome provides insights into omnivorousness and mesophyll feeding.</title>
        <authorList>
            <person name="Liu Y."/>
            <person name="Liu H."/>
            <person name="Wang H."/>
            <person name="Huang T."/>
            <person name="Liu B."/>
            <person name="Yang B."/>
            <person name="Yin L."/>
            <person name="Li B."/>
            <person name="Zhang Y."/>
            <person name="Zhang S."/>
            <person name="Jiang F."/>
            <person name="Zhang X."/>
            <person name="Ren Y."/>
            <person name="Wang B."/>
            <person name="Wang S."/>
            <person name="Lu Y."/>
            <person name="Wu K."/>
            <person name="Fan W."/>
            <person name="Wang G."/>
        </authorList>
    </citation>
    <scope>NUCLEOTIDE SEQUENCE</scope>
    <source>
        <strain evidence="2">12Hb</strain>
    </source>
</reference>
<evidence type="ECO:0000313" key="2">
    <source>
        <dbReference type="EMBL" id="KAF6215969.1"/>
    </source>
</evidence>
<dbReference type="EMBL" id="WIXP02000001">
    <property type="protein sequence ID" value="KAF6215969.1"/>
    <property type="molecule type" value="Genomic_DNA"/>
</dbReference>
<protein>
    <submittedName>
        <fullName evidence="2">Uncharacterized protein</fullName>
    </submittedName>
</protein>
<accession>A0A8S9Y5F8</accession>
<comment type="caution">
    <text evidence="2">The sequence shown here is derived from an EMBL/GenBank/DDBJ whole genome shotgun (WGS) entry which is preliminary data.</text>
</comment>
<evidence type="ECO:0000256" key="1">
    <source>
        <dbReference type="SAM" id="MobiDB-lite"/>
    </source>
</evidence>
<organism evidence="2 3">
    <name type="scientific">Apolygus lucorum</name>
    <name type="common">Small green plant bug</name>
    <name type="synonym">Lygocoris lucorum</name>
    <dbReference type="NCBI Taxonomy" id="248454"/>
    <lineage>
        <taxon>Eukaryota</taxon>
        <taxon>Metazoa</taxon>
        <taxon>Ecdysozoa</taxon>
        <taxon>Arthropoda</taxon>
        <taxon>Hexapoda</taxon>
        <taxon>Insecta</taxon>
        <taxon>Pterygota</taxon>
        <taxon>Neoptera</taxon>
        <taxon>Paraneoptera</taxon>
        <taxon>Hemiptera</taxon>
        <taxon>Heteroptera</taxon>
        <taxon>Panheteroptera</taxon>
        <taxon>Cimicomorpha</taxon>
        <taxon>Miridae</taxon>
        <taxon>Mirini</taxon>
        <taxon>Apolygus</taxon>
    </lineage>
</organism>
<feature type="compositionally biased region" description="Low complexity" evidence="1">
    <location>
        <begin position="14"/>
        <end position="30"/>
    </location>
</feature>
<evidence type="ECO:0000313" key="3">
    <source>
        <dbReference type="Proteomes" id="UP000466442"/>
    </source>
</evidence>
<dbReference type="Proteomes" id="UP000466442">
    <property type="component" value="Linkage Group LG1"/>
</dbReference>
<proteinExistence type="predicted"/>
<feature type="region of interest" description="Disordered" evidence="1">
    <location>
        <begin position="1"/>
        <end position="36"/>
    </location>
</feature>
<feature type="compositionally biased region" description="Polar residues" evidence="1">
    <location>
        <begin position="106"/>
        <end position="122"/>
    </location>
</feature>
<keyword evidence="3" id="KW-1185">Reference proteome</keyword>
<feature type="region of interest" description="Disordered" evidence="1">
    <location>
        <begin position="99"/>
        <end position="122"/>
    </location>
</feature>
<dbReference type="AlphaFoldDB" id="A0A8S9Y5F8"/>
<gene>
    <name evidence="2" type="ORF">GE061_000306</name>
</gene>